<dbReference type="EMBL" id="JBHLTN010000006">
    <property type="protein sequence ID" value="MFC0591469.1"/>
    <property type="molecule type" value="Genomic_DNA"/>
</dbReference>
<accession>A0ABV6PNQ9</accession>
<dbReference type="Pfam" id="PF12706">
    <property type="entry name" value="Lactamase_B_2"/>
    <property type="match status" value="1"/>
</dbReference>
<proteinExistence type="predicted"/>
<dbReference type="RefSeq" id="WP_377479535.1">
    <property type="nucleotide sequence ID" value="NZ_JBHLTN010000006.1"/>
</dbReference>
<sequence>MKSFGHLAHGARLERMHASPLWQGEGFRNQYPIAAGLRDASVPMPSLRDLLWPGGRRVPRAPLPALDPRAAWLHAPQSGLRATWLGHSTVLLEVDGWRVLTDPVWGPRASPLIGVGPKRFQPVPVALRELPAVDAIVVSHDHYDHLDYPTIKALARSNVPFVTSLGVGAHLQAWGIAPERIHELDWWESWTVPNTGLTITAAPSQHFSGRTLKTRNSTLWSSMVVRGPRHAVFFSGDTGLSGEYAAIRARLGPFDLALLEVGAYYPAWGDMHLGPDHALQALALLGHPPLLPVHWGTFALALHDWDQPAERLLELAPHAGVHLVMPRLGEAVQPAQAERVRPWWRQGAAPAAAPPPAAEPAPPLTPEQVARLDWPGD</sequence>
<comment type="caution">
    <text evidence="3">The sequence shown here is derived from an EMBL/GenBank/DDBJ whole genome shotgun (WGS) entry which is preliminary data.</text>
</comment>
<evidence type="ECO:0000313" key="4">
    <source>
        <dbReference type="Proteomes" id="UP001589834"/>
    </source>
</evidence>
<gene>
    <name evidence="3" type="ORF">ACFFGG_02765</name>
</gene>
<protein>
    <submittedName>
        <fullName evidence="3">MBL fold metallo-hydrolase</fullName>
    </submittedName>
</protein>
<dbReference type="PANTHER" id="PTHR15032:SF4">
    <property type="entry name" value="N-ACYL-PHOSPHATIDYLETHANOLAMINE-HYDROLYZING PHOSPHOLIPASE D"/>
    <property type="match status" value="1"/>
</dbReference>
<evidence type="ECO:0000313" key="3">
    <source>
        <dbReference type="EMBL" id="MFC0591469.1"/>
    </source>
</evidence>
<feature type="domain" description="Metallo-beta-lactamase" evidence="2">
    <location>
        <begin position="98"/>
        <end position="295"/>
    </location>
</feature>
<dbReference type="Gene3D" id="3.60.15.10">
    <property type="entry name" value="Ribonuclease Z/Hydroxyacylglutathione hydrolase-like"/>
    <property type="match status" value="1"/>
</dbReference>
<organism evidence="3 4">
    <name type="scientific">Ottowia pentelensis</name>
    <dbReference type="NCBI Taxonomy" id="511108"/>
    <lineage>
        <taxon>Bacteria</taxon>
        <taxon>Pseudomonadati</taxon>
        <taxon>Pseudomonadota</taxon>
        <taxon>Betaproteobacteria</taxon>
        <taxon>Burkholderiales</taxon>
        <taxon>Comamonadaceae</taxon>
        <taxon>Ottowia</taxon>
    </lineage>
</organism>
<dbReference type="InterPro" id="IPR036866">
    <property type="entry name" value="RibonucZ/Hydroxyglut_hydro"/>
</dbReference>
<evidence type="ECO:0000259" key="2">
    <source>
        <dbReference type="Pfam" id="PF12706"/>
    </source>
</evidence>
<name>A0ABV6PNQ9_9BURK</name>
<keyword evidence="4" id="KW-1185">Reference proteome</keyword>
<dbReference type="SUPFAM" id="SSF56281">
    <property type="entry name" value="Metallo-hydrolase/oxidoreductase"/>
    <property type="match status" value="1"/>
</dbReference>
<dbReference type="InterPro" id="IPR001279">
    <property type="entry name" value="Metallo-B-lactamas"/>
</dbReference>
<dbReference type="PANTHER" id="PTHR15032">
    <property type="entry name" value="N-ACYL-PHOSPHATIDYLETHANOLAMINE-HYDROLYZING PHOSPHOLIPASE D"/>
    <property type="match status" value="1"/>
</dbReference>
<evidence type="ECO:0000256" key="1">
    <source>
        <dbReference type="SAM" id="MobiDB-lite"/>
    </source>
</evidence>
<feature type="region of interest" description="Disordered" evidence="1">
    <location>
        <begin position="344"/>
        <end position="377"/>
    </location>
</feature>
<dbReference type="Proteomes" id="UP001589834">
    <property type="component" value="Unassembled WGS sequence"/>
</dbReference>
<reference evidence="3 4" key="1">
    <citation type="submission" date="2024-09" db="EMBL/GenBank/DDBJ databases">
        <authorList>
            <person name="Sun Q."/>
            <person name="Mori K."/>
        </authorList>
    </citation>
    <scope>NUCLEOTIDE SEQUENCE [LARGE SCALE GENOMIC DNA]</scope>
    <source>
        <strain evidence="3 4">NCAIM B.02336</strain>
    </source>
</reference>
<feature type="compositionally biased region" description="Pro residues" evidence="1">
    <location>
        <begin position="352"/>
        <end position="365"/>
    </location>
</feature>